<dbReference type="InterPro" id="IPR036259">
    <property type="entry name" value="MFS_trans_sf"/>
</dbReference>
<dbReference type="OrthoDB" id="2351791at2759"/>
<feature type="transmembrane region" description="Helical" evidence="5">
    <location>
        <begin position="258"/>
        <end position="276"/>
    </location>
</feature>
<name>A0A6A5WT91_9PLEO</name>
<feature type="transmembrane region" description="Helical" evidence="5">
    <location>
        <begin position="322"/>
        <end position="342"/>
    </location>
</feature>
<sequence>MNYMAALDVTVLPIASSTIAIQLQGSALQTLWLGTSHTLAATIFLPLFSTLSLILGRKSMLLAALAFFTVGSFVGAVTGNFTGLHLARTLQGIGAGGIYALSNVIVADLVSIVDRRKWSAIFGATWVIGAITGPLIGGALVQEGQWRWLFWINLPFCLYGFAFFPLFAQFKNVSNDAILPQLKKVDWIGYFLFAGSLTSILLGLTWGGTLHPWNNVHTTLPIQLGLVGLLAFFVWSWFMPFDPIIRLGPFVNRTCLPAYFGVMVKGMVCFSFLYLLPLYFAVANAEFTPMDIAARLLPWTVSIGLFAVITFFVINKVGYWRVATLLGFIFLTIGMALLTLFTRTTSTGIWLSAAGLSGIGLGILFPSLAMASISTSSSHSSGPSGPEELKQDDLPSHAVTNVAFFNTLGQTIGLAISGSICQNAIYKTLVKNPLLERMALHAATDAIQLVSKMREMPGEDGTLRTVYQDAFCSSFRPVWITLAALSGAALIASFLMRGESKEDEQKRKTLAAEVEMQRKDWPEWVV</sequence>
<feature type="transmembrane region" description="Helical" evidence="5">
    <location>
        <begin position="60"/>
        <end position="81"/>
    </location>
</feature>
<feature type="transmembrane region" description="Helical" evidence="5">
    <location>
        <begin position="348"/>
        <end position="371"/>
    </location>
</feature>
<protein>
    <submittedName>
        <fullName evidence="7">MFS general substrate transporter</fullName>
    </submittedName>
</protein>
<dbReference type="AlphaFoldDB" id="A0A6A5WT91"/>
<evidence type="ECO:0000256" key="4">
    <source>
        <dbReference type="ARBA" id="ARBA00023136"/>
    </source>
</evidence>
<feature type="transmembrane region" description="Helical" evidence="5">
    <location>
        <begin position="296"/>
        <end position="315"/>
    </location>
</feature>
<reference evidence="7" key="1">
    <citation type="journal article" date="2020" name="Stud. Mycol.">
        <title>101 Dothideomycetes genomes: a test case for predicting lifestyles and emergence of pathogens.</title>
        <authorList>
            <person name="Haridas S."/>
            <person name="Albert R."/>
            <person name="Binder M."/>
            <person name="Bloem J."/>
            <person name="Labutti K."/>
            <person name="Salamov A."/>
            <person name="Andreopoulos B."/>
            <person name="Baker S."/>
            <person name="Barry K."/>
            <person name="Bills G."/>
            <person name="Bluhm B."/>
            <person name="Cannon C."/>
            <person name="Castanera R."/>
            <person name="Culley D."/>
            <person name="Daum C."/>
            <person name="Ezra D."/>
            <person name="Gonzalez J."/>
            <person name="Henrissat B."/>
            <person name="Kuo A."/>
            <person name="Liang C."/>
            <person name="Lipzen A."/>
            <person name="Lutzoni F."/>
            <person name="Magnuson J."/>
            <person name="Mondo S."/>
            <person name="Nolan M."/>
            <person name="Ohm R."/>
            <person name="Pangilinan J."/>
            <person name="Park H.-J."/>
            <person name="Ramirez L."/>
            <person name="Alfaro M."/>
            <person name="Sun H."/>
            <person name="Tritt A."/>
            <person name="Yoshinaga Y."/>
            <person name="Zwiers L.-H."/>
            <person name="Turgeon B."/>
            <person name="Goodwin S."/>
            <person name="Spatafora J."/>
            <person name="Crous P."/>
            <person name="Grigoriev I."/>
        </authorList>
    </citation>
    <scope>NUCLEOTIDE SEQUENCE</scope>
    <source>
        <strain evidence="7">CBS 123094</strain>
    </source>
</reference>
<evidence type="ECO:0000256" key="2">
    <source>
        <dbReference type="ARBA" id="ARBA00022692"/>
    </source>
</evidence>
<feature type="transmembrane region" description="Helical" evidence="5">
    <location>
        <begin position="187"/>
        <end position="208"/>
    </location>
</feature>
<keyword evidence="4 5" id="KW-0472">Membrane</keyword>
<dbReference type="Gene3D" id="1.20.1250.20">
    <property type="entry name" value="MFS general substrate transporter like domains"/>
    <property type="match status" value="1"/>
</dbReference>
<dbReference type="GO" id="GO:0005886">
    <property type="term" value="C:plasma membrane"/>
    <property type="evidence" value="ECO:0007669"/>
    <property type="project" value="TreeGrafter"/>
</dbReference>
<feature type="transmembrane region" description="Helical" evidence="5">
    <location>
        <begin position="30"/>
        <end position="48"/>
    </location>
</feature>
<evidence type="ECO:0000259" key="6">
    <source>
        <dbReference type="PROSITE" id="PS50850"/>
    </source>
</evidence>
<evidence type="ECO:0000313" key="8">
    <source>
        <dbReference type="Proteomes" id="UP000799779"/>
    </source>
</evidence>
<feature type="transmembrane region" description="Helical" evidence="5">
    <location>
        <begin position="148"/>
        <end position="167"/>
    </location>
</feature>
<dbReference type="PANTHER" id="PTHR23501">
    <property type="entry name" value="MAJOR FACILITATOR SUPERFAMILY"/>
    <property type="match status" value="1"/>
</dbReference>
<evidence type="ECO:0000256" key="1">
    <source>
        <dbReference type="ARBA" id="ARBA00004141"/>
    </source>
</evidence>
<feature type="transmembrane region" description="Helical" evidence="5">
    <location>
        <begin position="220"/>
        <end position="238"/>
    </location>
</feature>
<dbReference type="EMBL" id="ML977564">
    <property type="protein sequence ID" value="KAF2005050.1"/>
    <property type="molecule type" value="Genomic_DNA"/>
</dbReference>
<dbReference type="InterPro" id="IPR020846">
    <property type="entry name" value="MFS_dom"/>
</dbReference>
<keyword evidence="2 5" id="KW-0812">Transmembrane</keyword>
<feature type="transmembrane region" description="Helical" evidence="5">
    <location>
        <begin position="120"/>
        <end position="142"/>
    </location>
</feature>
<accession>A0A6A5WT91</accession>
<keyword evidence="3 5" id="KW-1133">Transmembrane helix</keyword>
<dbReference type="GO" id="GO:0022857">
    <property type="term" value="F:transmembrane transporter activity"/>
    <property type="evidence" value="ECO:0007669"/>
    <property type="project" value="InterPro"/>
</dbReference>
<comment type="subcellular location">
    <subcellularLocation>
        <location evidence="1">Membrane</location>
        <topology evidence="1">Multi-pass membrane protein</topology>
    </subcellularLocation>
</comment>
<evidence type="ECO:0000313" key="7">
    <source>
        <dbReference type="EMBL" id="KAF2005050.1"/>
    </source>
</evidence>
<evidence type="ECO:0000256" key="5">
    <source>
        <dbReference type="SAM" id="Phobius"/>
    </source>
</evidence>
<dbReference type="PANTHER" id="PTHR23501:SF59">
    <property type="entry name" value="MAJOR FACILITATOR SUPERFAMILY (MFS) PROFILE DOMAIN-CONTAINING PROTEIN-RELATED"/>
    <property type="match status" value="1"/>
</dbReference>
<proteinExistence type="predicted"/>
<gene>
    <name evidence="7" type="ORF">P154DRAFT_457573</name>
</gene>
<feature type="transmembrane region" description="Helical" evidence="5">
    <location>
        <begin position="478"/>
        <end position="496"/>
    </location>
</feature>
<dbReference type="PROSITE" id="PS50850">
    <property type="entry name" value="MFS"/>
    <property type="match status" value="1"/>
</dbReference>
<keyword evidence="8" id="KW-1185">Reference proteome</keyword>
<organism evidence="7 8">
    <name type="scientific">Amniculicola lignicola CBS 123094</name>
    <dbReference type="NCBI Taxonomy" id="1392246"/>
    <lineage>
        <taxon>Eukaryota</taxon>
        <taxon>Fungi</taxon>
        <taxon>Dikarya</taxon>
        <taxon>Ascomycota</taxon>
        <taxon>Pezizomycotina</taxon>
        <taxon>Dothideomycetes</taxon>
        <taxon>Pleosporomycetidae</taxon>
        <taxon>Pleosporales</taxon>
        <taxon>Amniculicolaceae</taxon>
        <taxon>Amniculicola</taxon>
    </lineage>
</organism>
<feature type="domain" description="Major facilitator superfamily (MFS) profile" evidence="6">
    <location>
        <begin position="1"/>
        <end position="501"/>
    </location>
</feature>
<dbReference type="Gene3D" id="1.20.1720.10">
    <property type="entry name" value="Multidrug resistance protein D"/>
    <property type="match status" value="1"/>
</dbReference>
<evidence type="ECO:0000256" key="3">
    <source>
        <dbReference type="ARBA" id="ARBA00022989"/>
    </source>
</evidence>
<dbReference type="InterPro" id="IPR011701">
    <property type="entry name" value="MFS"/>
</dbReference>
<dbReference type="SUPFAM" id="SSF103473">
    <property type="entry name" value="MFS general substrate transporter"/>
    <property type="match status" value="2"/>
</dbReference>
<dbReference type="Pfam" id="PF07690">
    <property type="entry name" value="MFS_1"/>
    <property type="match status" value="1"/>
</dbReference>
<dbReference type="Proteomes" id="UP000799779">
    <property type="component" value="Unassembled WGS sequence"/>
</dbReference>